<evidence type="ECO:0000256" key="9">
    <source>
        <dbReference type="ARBA" id="ARBA00022989"/>
    </source>
</evidence>
<dbReference type="Proteomes" id="UP001497525">
    <property type="component" value="Unassembled WGS sequence"/>
</dbReference>
<feature type="binding site" evidence="13">
    <location>
        <position position="341"/>
    </location>
    <ligand>
        <name>ATP</name>
        <dbReference type="ChEBI" id="CHEBI:30616"/>
    </ligand>
</feature>
<feature type="active site" description="4-aspartylphosphate intermediate" evidence="12">
    <location>
        <position position="175"/>
    </location>
</feature>
<feature type="transmembrane region" description="Helical" evidence="15">
    <location>
        <begin position="763"/>
        <end position="783"/>
    </location>
</feature>
<evidence type="ECO:0000256" key="15">
    <source>
        <dbReference type="RuleBase" id="RU362033"/>
    </source>
</evidence>
<dbReference type="SFLD" id="SFLDF00027">
    <property type="entry name" value="p-type_atpase"/>
    <property type="match status" value="1"/>
</dbReference>
<dbReference type="NCBIfam" id="TIGR01652">
    <property type="entry name" value="ATPase-Plipid"/>
    <property type="match status" value="1"/>
</dbReference>
<comment type="subcellular location">
    <subcellularLocation>
        <location evidence="1 15">Membrane</location>
        <topology evidence="1 15">Multi-pass membrane protein</topology>
    </subcellularLocation>
</comment>
<keyword evidence="6 13" id="KW-0067">ATP-binding</keyword>
<dbReference type="NCBIfam" id="TIGR01494">
    <property type="entry name" value="ATPase_P-type"/>
    <property type="match status" value="1"/>
</dbReference>
<proteinExistence type="inferred from homology"/>
<dbReference type="InterPro" id="IPR023299">
    <property type="entry name" value="ATPase_P-typ_cyto_dom_N"/>
</dbReference>
<dbReference type="Gene3D" id="3.40.50.1000">
    <property type="entry name" value="HAD superfamily/HAD-like"/>
    <property type="match status" value="2"/>
</dbReference>
<dbReference type="GO" id="GO:0140326">
    <property type="term" value="F:ATPase-coupled intramembrane lipid transporter activity"/>
    <property type="evidence" value="ECO:0007669"/>
    <property type="project" value="UniProtKB-EC"/>
</dbReference>
<evidence type="ECO:0000256" key="12">
    <source>
        <dbReference type="PIRSR" id="PIRSR606539-1"/>
    </source>
</evidence>
<evidence type="ECO:0000256" key="13">
    <source>
        <dbReference type="PIRSR" id="PIRSR606539-2"/>
    </source>
</evidence>
<evidence type="ECO:0000256" key="5">
    <source>
        <dbReference type="ARBA" id="ARBA00022741"/>
    </source>
</evidence>
<feature type="binding site" evidence="13">
    <location>
        <position position="383"/>
    </location>
    <ligand>
        <name>ATP</name>
        <dbReference type="ChEBI" id="CHEBI:30616"/>
    </ligand>
</feature>
<dbReference type="SUPFAM" id="SSF81665">
    <property type="entry name" value="Calcium ATPase, transmembrane domain M"/>
    <property type="match status" value="1"/>
</dbReference>
<dbReference type="PANTHER" id="PTHR24092:SF175">
    <property type="entry name" value="PHOSPHOLIPID-TRANSPORTING ATPASE"/>
    <property type="match status" value="1"/>
</dbReference>
<keyword evidence="4 14" id="KW-0479">Metal-binding</keyword>
<dbReference type="GO" id="GO:0005524">
    <property type="term" value="F:ATP binding"/>
    <property type="evidence" value="ECO:0007669"/>
    <property type="project" value="UniProtKB-UniRule"/>
</dbReference>
<feature type="transmembrane region" description="Helical" evidence="15">
    <location>
        <begin position="925"/>
        <end position="947"/>
    </location>
</feature>
<feature type="transmembrane region" description="Helical" evidence="15">
    <location>
        <begin position="63"/>
        <end position="84"/>
    </location>
</feature>
<dbReference type="Gene3D" id="2.70.150.10">
    <property type="entry name" value="Calcium-transporting ATPase, cytoplasmic transduction domain A"/>
    <property type="match status" value="1"/>
</dbReference>
<evidence type="ECO:0000313" key="19">
    <source>
        <dbReference type="Proteomes" id="UP001497525"/>
    </source>
</evidence>
<evidence type="ECO:0000256" key="7">
    <source>
        <dbReference type="ARBA" id="ARBA00022842"/>
    </source>
</evidence>
<feature type="binding site" evidence="13">
    <location>
        <position position="175"/>
    </location>
    <ligand>
        <name>ATP</name>
        <dbReference type="ChEBI" id="CHEBI:30616"/>
    </ligand>
</feature>
<feature type="domain" description="P-type ATPase C-terminal" evidence="17">
    <location>
        <begin position="699"/>
        <end position="958"/>
    </location>
</feature>
<comment type="similarity">
    <text evidence="2 15">Belongs to the cation transport ATPase (P-type) (TC 3.A.3) family. Type IV subfamily.</text>
</comment>
<dbReference type="GO" id="GO:0016887">
    <property type="term" value="F:ATP hydrolysis activity"/>
    <property type="evidence" value="ECO:0007669"/>
    <property type="project" value="InterPro"/>
</dbReference>
<feature type="binding site" evidence="14">
    <location>
        <position position="177"/>
    </location>
    <ligand>
        <name>Mg(2+)</name>
        <dbReference type="ChEBI" id="CHEBI:18420"/>
    </ligand>
</feature>
<accession>A0AAV2TN20</accession>
<dbReference type="InterPro" id="IPR036412">
    <property type="entry name" value="HAD-like_sf"/>
</dbReference>
<feature type="binding site" evidence="13">
    <location>
        <position position="554"/>
    </location>
    <ligand>
        <name>ATP</name>
        <dbReference type="ChEBI" id="CHEBI:30616"/>
    </ligand>
</feature>
<feature type="binding site" evidence="13">
    <location>
        <position position="472"/>
    </location>
    <ligand>
        <name>ATP</name>
        <dbReference type="ChEBI" id="CHEBI:30616"/>
    </ligand>
</feature>
<feature type="transmembrane region" description="Helical" evidence="15">
    <location>
        <begin position="104"/>
        <end position="129"/>
    </location>
</feature>
<comment type="catalytic activity">
    <reaction evidence="11 15">
        <text>ATP + H2O + phospholipidSide 1 = ADP + phosphate + phospholipidSide 2.</text>
        <dbReference type="EC" id="7.6.2.1"/>
    </reaction>
</comment>
<evidence type="ECO:0000256" key="10">
    <source>
        <dbReference type="ARBA" id="ARBA00023136"/>
    </source>
</evidence>
<protein>
    <recommendedName>
        <fullName evidence="15">Phospholipid-transporting ATPase</fullName>
        <ecNumber evidence="15">7.6.2.1</ecNumber>
    </recommendedName>
</protein>
<evidence type="ECO:0000256" key="4">
    <source>
        <dbReference type="ARBA" id="ARBA00022723"/>
    </source>
</evidence>
<dbReference type="Pfam" id="PF16212">
    <property type="entry name" value="PhoLip_ATPase_C"/>
    <property type="match status" value="1"/>
</dbReference>
<feature type="transmembrane region" description="Helical" evidence="15">
    <location>
        <begin position="813"/>
        <end position="833"/>
    </location>
</feature>
<evidence type="ECO:0000256" key="16">
    <source>
        <dbReference type="SAM" id="MobiDB-lite"/>
    </source>
</evidence>
<dbReference type="Gene3D" id="1.20.1110.10">
    <property type="entry name" value="Calcium-transporting ATPase, transmembrane domain"/>
    <property type="match status" value="1"/>
</dbReference>
<feature type="binding site" evidence="14">
    <location>
        <position position="677"/>
    </location>
    <ligand>
        <name>Mg(2+)</name>
        <dbReference type="ChEBI" id="CHEBI:18420"/>
    </ligand>
</feature>
<keyword evidence="9 15" id="KW-1133">Transmembrane helix</keyword>
<evidence type="ECO:0000256" key="8">
    <source>
        <dbReference type="ARBA" id="ARBA00022967"/>
    </source>
</evidence>
<dbReference type="Gene3D" id="3.40.1110.10">
    <property type="entry name" value="Calcium-transporting ATPase, cytoplasmic domain N"/>
    <property type="match status" value="1"/>
</dbReference>
<evidence type="ECO:0000259" key="17">
    <source>
        <dbReference type="Pfam" id="PF16212"/>
    </source>
</evidence>
<feature type="transmembrane region" description="Helical" evidence="15">
    <location>
        <begin position="886"/>
        <end position="913"/>
    </location>
</feature>
<dbReference type="InterPro" id="IPR044492">
    <property type="entry name" value="P_typ_ATPase_HD_dom"/>
</dbReference>
<feature type="binding site" evidence="13">
    <location>
        <position position="676"/>
    </location>
    <ligand>
        <name>ATP</name>
        <dbReference type="ChEBI" id="CHEBI:30616"/>
    </ligand>
</feature>
<evidence type="ECO:0000256" key="6">
    <source>
        <dbReference type="ARBA" id="ARBA00022840"/>
    </source>
</evidence>
<dbReference type="SUPFAM" id="SSF56784">
    <property type="entry name" value="HAD-like"/>
    <property type="match status" value="1"/>
</dbReference>
<dbReference type="EC" id="7.6.2.1" evidence="15"/>
<feature type="binding site" evidence="14">
    <location>
        <position position="175"/>
    </location>
    <ligand>
        <name>Mg(2+)</name>
        <dbReference type="ChEBI" id="CHEBI:18420"/>
    </ligand>
</feature>
<dbReference type="InterPro" id="IPR018303">
    <property type="entry name" value="ATPase_P-typ_P_site"/>
</dbReference>
<dbReference type="SFLD" id="SFLDG00002">
    <property type="entry name" value="C1.7:_P-type_atpase_like"/>
    <property type="match status" value="1"/>
</dbReference>
<dbReference type="FunFam" id="3.40.50.1000:FF:000014">
    <property type="entry name" value="Phospholipid-transporting ATPase"/>
    <property type="match status" value="1"/>
</dbReference>
<dbReference type="GO" id="GO:0000287">
    <property type="term" value="F:magnesium ion binding"/>
    <property type="evidence" value="ECO:0007669"/>
    <property type="project" value="UniProtKB-UniRule"/>
</dbReference>
<evidence type="ECO:0000256" key="1">
    <source>
        <dbReference type="ARBA" id="ARBA00004141"/>
    </source>
</evidence>
<feature type="binding site" evidence="13">
    <location>
        <position position="677"/>
    </location>
    <ligand>
        <name>ATP</name>
        <dbReference type="ChEBI" id="CHEBI:30616"/>
    </ligand>
</feature>
<feature type="binding site" evidence="13">
    <location>
        <position position="176"/>
    </location>
    <ligand>
        <name>ATP</name>
        <dbReference type="ChEBI" id="CHEBI:30616"/>
    </ligand>
</feature>
<gene>
    <name evidence="18" type="ORF">CDAUBV1_LOCUS12320</name>
</gene>
<dbReference type="PROSITE" id="PS00154">
    <property type="entry name" value="ATPASE_E1_E2"/>
    <property type="match status" value="1"/>
</dbReference>
<evidence type="ECO:0000313" key="18">
    <source>
        <dbReference type="EMBL" id="CAL5137837.1"/>
    </source>
</evidence>
<dbReference type="SUPFAM" id="SSF81660">
    <property type="entry name" value="Metal cation-transporting ATPase, ATP-binding domain N"/>
    <property type="match status" value="1"/>
</dbReference>
<dbReference type="EMBL" id="CAXLJL010000445">
    <property type="protein sequence ID" value="CAL5137837.1"/>
    <property type="molecule type" value="Genomic_DNA"/>
</dbReference>
<sequence length="1102" mass="122469">MTIESEDGEEVYPIGPENLLLRGACLRNTDYVYACAVYTGQDTKMTLNSKGKRTKFSQVERKLNMCLALILCFLITCSIISTVLSFTQSALSAWYIPEQKITPWIVVQTFLGFIILYNYIIPISLYVTIEVQKFVGSLFFEWDVDMYDMKVNEHAKANTSDLIEEMGQVEYLFTDKTGTLTENSMQFRRFATADGMFSVVGKKIYHMAEEEKQGLQSTGSLRQTTLRLADSVDLPSLLSESTEDSPNTSAVAGITTLLVVLSLCHTVRVERNVPGAEPRASQTTEFMVDGLLRYSEPPKRGSSALRRASAAQCASAAVRASRRGRRFRNVDYTYQASSPDEKAFVEASRDLGVVYHGQDETGMQVVTIQGVAVRYRLLDVLEFDATRKCMSVILQPTGSTPRSSTDLETPVLVLCKGAETAMLSRVGPPFRAGRSFTTFGDLVCDKLCGPSSGMNGEDVMKYVNSFASSGLRTLVMGAKVITASEWHTLKQRLDSARGQLEGREAALNKAISQIENNFTLIGCTGIEDMLQDGVPDTITALREAGIQVWVLTGDKEETAVNISYSAGHFYPGLEEARITKQTGFGGCMAEVEAQIKRMKQLKSTNPDVSFGVVIDGQSLNFALKPPLREKFVRCCLEAATVLCCRLTPLQKAEVVRLIKESRNPAPVTAAIGDGANDVSMILEAHVSFGLFGKEGRQAVRAADYAFGRFSFLRRALLYHGHNYYTRVSTLVLYFFYKNILFTLPQMLFGFFCQYSAQSVYPQIYLMMYNITMTSLPIFLYGLFEQPLSQSDLLKFPILYREIVKNQGLSTLKILMWISLAVWHGFVAFFVVYFTSSEGNAGGGSDPVSNYGGSSVGEILNFGNLLMVTIFIVVNVRVYLFSYYLNWAVIFFSVLAFCLNLAMFVLLNCVLMPFETAADLYGTWSVLWFGSGCGTGWFGLFVLMFLALTPDMVIRTLTDQRWHMKLAALEHQSKEAARSSENESKVEQETNYAKSGGGSNIVQHLPNSDGFDYTNPSFEWGRIENGGNRKNQLPYRGKLPVEELFEQGCIIQPHDDLEPRRKSVGFATTIEYRDPSVASTGGDLSSGGRVIEQDGTVLFCSRF</sequence>
<feature type="region of interest" description="Disordered" evidence="16">
    <location>
        <begin position="973"/>
        <end position="998"/>
    </location>
</feature>
<feature type="binding site" evidence="13">
    <location>
        <position position="553"/>
    </location>
    <ligand>
        <name>ATP</name>
        <dbReference type="ChEBI" id="CHEBI:30616"/>
    </ligand>
</feature>
<evidence type="ECO:0000256" key="14">
    <source>
        <dbReference type="PIRSR" id="PIRSR606539-3"/>
    </source>
</evidence>
<feature type="binding site" evidence="13">
    <location>
        <position position="416"/>
    </location>
    <ligand>
        <name>ATP</name>
        <dbReference type="ChEBI" id="CHEBI:30616"/>
    </ligand>
</feature>
<feature type="binding site" evidence="13">
    <location>
        <position position="552"/>
    </location>
    <ligand>
        <name>ATP</name>
        <dbReference type="ChEBI" id="CHEBI:30616"/>
    </ligand>
</feature>
<dbReference type="InterPro" id="IPR023298">
    <property type="entry name" value="ATPase_P-typ_TM_dom_sf"/>
</dbReference>
<name>A0AAV2TN20_CALDB</name>
<keyword evidence="10 15" id="KW-0472">Membrane</keyword>
<keyword evidence="5 13" id="KW-0547">Nucleotide-binding</keyword>
<dbReference type="AlphaFoldDB" id="A0AAV2TN20"/>
<feature type="binding site" evidence="14">
    <location>
        <position position="673"/>
    </location>
    <ligand>
        <name>Mg(2+)</name>
        <dbReference type="ChEBI" id="CHEBI:18420"/>
    </ligand>
</feature>
<feature type="transmembrane region" description="Helical" evidence="15">
    <location>
        <begin position="858"/>
        <end position="879"/>
    </location>
</feature>
<dbReference type="GO" id="GO:0005783">
    <property type="term" value="C:endoplasmic reticulum"/>
    <property type="evidence" value="ECO:0007669"/>
    <property type="project" value="TreeGrafter"/>
</dbReference>
<evidence type="ECO:0000256" key="3">
    <source>
        <dbReference type="ARBA" id="ARBA00022692"/>
    </source>
</evidence>
<evidence type="ECO:0000256" key="2">
    <source>
        <dbReference type="ARBA" id="ARBA00008109"/>
    </source>
</evidence>
<dbReference type="SFLD" id="SFLDS00003">
    <property type="entry name" value="Haloacid_Dehalogenase"/>
    <property type="match status" value="1"/>
</dbReference>
<feature type="binding site" evidence="13">
    <location>
        <position position="651"/>
    </location>
    <ligand>
        <name>ATP</name>
        <dbReference type="ChEBI" id="CHEBI:30616"/>
    </ligand>
</feature>
<keyword evidence="7 14" id="KW-0460">Magnesium</keyword>
<comment type="cofactor">
    <cofactor evidence="14">
        <name>Mg(2+)</name>
        <dbReference type="ChEBI" id="CHEBI:18420"/>
    </cofactor>
</comment>
<dbReference type="PANTHER" id="PTHR24092">
    <property type="entry name" value="PROBABLE PHOSPHOLIPID-TRANSPORTING ATPASE"/>
    <property type="match status" value="1"/>
</dbReference>
<dbReference type="InterPro" id="IPR032630">
    <property type="entry name" value="P_typ_ATPase_c"/>
</dbReference>
<dbReference type="InterPro" id="IPR006539">
    <property type="entry name" value="P-type_ATPase_IV"/>
</dbReference>
<keyword evidence="3 15" id="KW-0812">Transmembrane</keyword>
<dbReference type="GO" id="GO:0045332">
    <property type="term" value="P:phospholipid translocation"/>
    <property type="evidence" value="ECO:0007669"/>
    <property type="project" value="TreeGrafter"/>
</dbReference>
<feature type="compositionally biased region" description="Basic and acidic residues" evidence="16">
    <location>
        <begin position="973"/>
        <end position="987"/>
    </location>
</feature>
<evidence type="ECO:0000256" key="11">
    <source>
        <dbReference type="ARBA" id="ARBA00034036"/>
    </source>
</evidence>
<dbReference type="InterPro" id="IPR001757">
    <property type="entry name" value="P_typ_ATPase"/>
</dbReference>
<comment type="caution">
    <text evidence="18">The sequence shown here is derived from an EMBL/GenBank/DDBJ whole genome shotgun (WGS) entry which is preliminary data.</text>
</comment>
<dbReference type="InterPro" id="IPR023214">
    <property type="entry name" value="HAD_sf"/>
</dbReference>
<organism evidence="18 19">
    <name type="scientific">Calicophoron daubneyi</name>
    <name type="common">Rumen fluke</name>
    <name type="synonym">Paramphistomum daubneyi</name>
    <dbReference type="NCBI Taxonomy" id="300641"/>
    <lineage>
        <taxon>Eukaryota</taxon>
        <taxon>Metazoa</taxon>
        <taxon>Spiralia</taxon>
        <taxon>Lophotrochozoa</taxon>
        <taxon>Platyhelminthes</taxon>
        <taxon>Trematoda</taxon>
        <taxon>Digenea</taxon>
        <taxon>Plagiorchiida</taxon>
        <taxon>Pronocephalata</taxon>
        <taxon>Paramphistomoidea</taxon>
        <taxon>Paramphistomidae</taxon>
        <taxon>Calicophoron</taxon>
    </lineage>
</organism>
<feature type="binding site" evidence="13">
    <location>
        <position position="645"/>
    </location>
    <ligand>
        <name>ATP</name>
        <dbReference type="ChEBI" id="CHEBI:30616"/>
    </ligand>
</feature>
<feature type="binding site" evidence="13">
    <location>
        <position position="177"/>
    </location>
    <ligand>
        <name>ATP</name>
        <dbReference type="ChEBI" id="CHEBI:30616"/>
    </ligand>
</feature>
<feature type="transmembrane region" description="Helical" evidence="15">
    <location>
        <begin position="723"/>
        <end position="743"/>
    </location>
</feature>
<reference evidence="18" key="1">
    <citation type="submission" date="2024-06" db="EMBL/GenBank/DDBJ databases">
        <authorList>
            <person name="Liu X."/>
            <person name="Lenzi L."/>
            <person name="Haldenby T S."/>
            <person name="Uol C."/>
        </authorList>
    </citation>
    <scope>NUCLEOTIDE SEQUENCE</scope>
</reference>
<dbReference type="GO" id="GO:0005886">
    <property type="term" value="C:plasma membrane"/>
    <property type="evidence" value="ECO:0007669"/>
    <property type="project" value="TreeGrafter"/>
</dbReference>
<keyword evidence="8 15" id="KW-1278">Translocase</keyword>